<organism evidence="2 3">
    <name type="scientific">Pseudobacteriovorax antillogorgiicola</name>
    <dbReference type="NCBI Taxonomy" id="1513793"/>
    <lineage>
        <taxon>Bacteria</taxon>
        <taxon>Pseudomonadati</taxon>
        <taxon>Bdellovibrionota</taxon>
        <taxon>Oligoflexia</taxon>
        <taxon>Oligoflexales</taxon>
        <taxon>Pseudobacteriovoracaceae</taxon>
        <taxon>Pseudobacteriovorax</taxon>
    </lineage>
</organism>
<dbReference type="STRING" id="1513793.SAMN06296036_114146"/>
<sequence>MFKPFLFSLLVAILPLSASGSGSDTVFAKFQNYYVSADMTQALSHPTISQFVEAEQVTEILVVKVSMEDYQTALELLNTTDSKVGVTLGNGEDLCFTWEPGYELFHGVDQNGQHYILSP</sequence>
<evidence type="ECO:0000313" key="3">
    <source>
        <dbReference type="Proteomes" id="UP000192907"/>
    </source>
</evidence>
<dbReference type="EMBL" id="FWZT01000014">
    <property type="protein sequence ID" value="SMF47555.1"/>
    <property type="molecule type" value="Genomic_DNA"/>
</dbReference>
<reference evidence="3" key="1">
    <citation type="submission" date="2017-04" db="EMBL/GenBank/DDBJ databases">
        <authorList>
            <person name="Varghese N."/>
            <person name="Submissions S."/>
        </authorList>
    </citation>
    <scope>NUCLEOTIDE SEQUENCE [LARGE SCALE GENOMIC DNA]</scope>
    <source>
        <strain evidence="3">RKEM611</strain>
    </source>
</reference>
<keyword evidence="3" id="KW-1185">Reference proteome</keyword>
<name>A0A1Y6C749_9BACT</name>
<proteinExistence type="predicted"/>
<evidence type="ECO:0000256" key="1">
    <source>
        <dbReference type="SAM" id="SignalP"/>
    </source>
</evidence>
<gene>
    <name evidence="2" type="ORF">SAMN06296036_114146</name>
</gene>
<dbReference type="Proteomes" id="UP000192907">
    <property type="component" value="Unassembled WGS sequence"/>
</dbReference>
<feature type="signal peptide" evidence="1">
    <location>
        <begin position="1"/>
        <end position="20"/>
    </location>
</feature>
<protein>
    <submittedName>
        <fullName evidence="2">Uncharacterized protein</fullName>
    </submittedName>
</protein>
<accession>A0A1Y6C749</accession>
<dbReference type="AlphaFoldDB" id="A0A1Y6C749"/>
<feature type="chain" id="PRO_5012396226" evidence="1">
    <location>
        <begin position="21"/>
        <end position="119"/>
    </location>
</feature>
<evidence type="ECO:0000313" key="2">
    <source>
        <dbReference type="EMBL" id="SMF47555.1"/>
    </source>
</evidence>
<keyword evidence="1" id="KW-0732">Signal</keyword>
<dbReference type="RefSeq" id="WP_132321335.1">
    <property type="nucleotide sequence ID" value="NZ_FWZT01000014.1"/>
</dbReference>